<organism evidence="2 3">
    <name type="scientific">Cucurbita argyrosperma subsp. sororia</name>
    <dbReference type="NCBI Taxonomy" id="37648"/>
    <lineage>
        <taxon>Eukaryota</taxon>
        <taxon>Viridiplantae</taxon>
        <taxon>Streptophyta</taxon>
        <taxon>Embryophyta</taxon>
        <taxon>Tracheophyta</taxon>
        <taxon>Spermatophyta</taxon>
        <taxon>Magnoliopsida</taxon>
        <taxon>eudicotyledons</taxon>
        <taxon>Gunneridae</taxon>
        <taxon>Pentapetalae</taxon>
        <taxon>rosids</taxon>
        <taxon>fabids</taxon>
        <taxon>Cucurbitales</taxon>
        <taxon>Cucurbitaceae</taxon>
        <taxon>Cucurbiteae</taxon>
        <taxon>Cucurbita</taxon>
    </lineage>
</organism>
<feature type="compositionally biased region" description="Polar residues" evidence="1">
    <location>
        <begin position="82"/>
        <end position="91"/>
    </location>
</feature>
<feature type="non-terminal residue" evidence="2">
    <location>
        <position position="1"/>
    </location>
</feature>
<feature type="compositionally biased region" description="Basic and acidic residues" evidence="1">
    <location>
        <begin position="53"/>
        <end position="80"/>
    </location>
</feature>
<evidence type="ECO:0000313" key="3">
    <source>
        <dbReference type="Proteomes" id="UP000685013"/>
    </source>
</evidence>
<dbReference type="Proteomes" id="UP000685013">
    <property type="component" value="Chromosome 4"/>
</dbReference>
<feature type="compositionally biased region" description="Acidic residues" evidence="1">
    <location>
        <begin position="34"/>
        <end position="52"/>
    </location>
</feature>
<sequence>MVILRPFVLLYYSNMNKVPSVFCSGSPGSVDSSSNDDDDSLDNGLDVEDETGDEVKMEKERSRSREDHSRPSKSTMEKLADSSLQTDCCYV</sequence>
<feature type="region of interest" description="Disordered" evidence="1">
    <location>
        <begin position="23"/>
        <end position="91"/>
    </location>
</feature>
<accession>A0AAV6NPX8</accession>
<comment type="caution">
    <text evidence="2">The sequence shown here is derived from an EMBL/GenBank/DDBJ whole genome shotgun (WGS) entry which is preliminary data.</text>
</comment>
<proteinExistence type="predicted"/>
<reference evidence="2 3" key="1">
    <citation type="journal article" date="2021" name="Hortic Res">
        <title>The domestication of Cucurbita argyrosperma as revealed by the genome of its wild relative.</title>
        <authorList>
            <person name="Barrera-Redondo J."/>
            <person name="Sanchez-de la Vega G."/>
            <person name="Aguirre-Liguori J.A."/>
            <person name="Castellanos-Morales G."/>
            <person name="Gutierrez-Guerrero Y.T."/>
            <person name="Aguirre-Dugua X."/>
            <person name="Aguirre-Planter E."/>
            <person name="Tenaillon M.I."/>
            <person name="Lira-Saade R."/>
            <person name="Eguiarte L.E."/>
        </authorList>
    </citation>
    <scope>NUCLEOTIDE SEQUENCE [LARGE SCALE GENOMIC DNA]</scope>
    <source>
        <strain evidence="2">JBR-2021</strain>
    </source>
</reference>
<keyword evidence="3" id="KW-1185">Reference proteome</keyword>
<name>A0AAV6NPX8_9ROSI</name>
<evidence type="ECO:0000256" key="1">
    <source>
        <dbReference type="SAM" id="MobiDB-lite"/>
    </source>
</evidence>
<dbReference type="EMBL" id="JAGKQH010000004">
    <property type="protein sequence ID" value="KAG6601628.1"/>
    <property type="molecule type" value="Genomic_DNA"/>
</dbReference>
<dbReference type="AlphaFoldDB" id="A0AAV6NPX8"/>
<evidence type="ECO:0000313" key="2">
    <source>
        <dbReference type="EMBL" id="KAG6601628.1"/>
    </source>
</evidence>
<gene>
    <name evidence="2" type="ORF">SDJN03_06861</name>
</gene>
<feature type="compositionally biased region" description="Low complexity" evidence="1">
    <location>
        <begin position="24"/>
        <end position="33"/>
    </location>
</feature>
<protein>
    <submittedName>
        <fullName evidence="2">Uncharacterized protein</fullName>
    </submittedName>
</protein>